<protein>
    <submittedName>
        <fullName evidence="1">Electron transfer flavoprotein subunit alpha/FixB family protein</fullName>
    </submittedName>
</protein>
<evidence type="ECO:0000313" key="1">
    <source>
        <dbReference type="EMBL" id="HDD43651.1"/>
    </source>
</evidence>
<sequence>MKIFVFPEIYQGEIKEISFEILGLAREVKEKTGADLYVLLVGK</sequence>
<dbReference type="AlphaFoldDB" id="A0A7C0Y8F8"/>
<proteinExistence type="predicted"/>
<dbReference type="Gene3D" id="3.40.50.620">
    <property type="entry name" value="HUPs"/>
    <property type="match status" value="1"/>
</dbReference>
<accession>A0A7C0Y8F8</accession>
<dbReference type="Proteomes" id="UP000886289">
    <property type="component" value="Unassembled WGS sequence"/>
</dbReference>
<gene>
    <name evidence="1" type="ORF">ENG63_02145</name>
</gene>
<dbReference type="SUPFAM" id="SSF52402">
    <property type="entry name" value="Adenine nucleotide alpha hydrolases-like"/>
    <property type="match status" value="1"/>
</dbReference>
<dbReference type="InterPro" id="IPR014729">
    <property type="entry name" value="Rossmann-like_a/b/a_fold"/>
</dbReference>
<feature type="non-terminal residue" evidence="1">
    <location>
        <position position="43"/>
    </location>
</feature>
<name>A0A7C0Y8F8_DESA2</name>
<organism evidence="1">
    <name type="scientific">Desulfofervidus auxilii</name>
    <dbReference type="NCBI Taxonomy" id="1621989"/>
    <lineage>
        <taxon>Bacteria</taxon>
        <taxon>Pseudomonadati</taxon>
        <taxon>Thermodesulfobacteriota</taxon>
        <taxon>Candidatus Desulfofervidia</taxon>
        <taxon>Candidatus Desulfofervidales</taxon>
        <taxon>Candidatus Desulfofervidaceae</taxon>
        <taxon>Candidatus Desulfofervidus</taxon>
    </lineage>
</organism>
<dbReference type="EMBL" id="DRBS01000080">
    <property type="protein sequence ID" value="HDD43651.1"/>
    <property type="molecule type" value="Genomic_DNA"/>
</dbReference>
<reference evidence="1" key="1">
    <citation type="journal article" date="2020" name="mSystems">
        <title>Genome- and Community-Level Interaction Insights into Carbon Utilization and Element Cycling Functions of Hydrothermarchaeota in Hydrothermal Sediment.</title>
        <authorList>
            <person name="Zhou Z."/>
            <person name="Liu Y."/>
            <person name="Xu W."/>
            <person name="Pan J."/>
            <person name="Luo Z.H."/>
            <person name="Li M."/>
        </authorList>
    </citation>
    <scope>NUCLEOTIDE SEQUENCE [LARGE SCALE GENOMIC DNA]</scope>
    <source>
        <strain evidence="1">HyVt-233</strain>
    </source>
</reference>
<comment type="caution">
    <text evidence="1">The sequence shown here is derived from an EMBL/GenBank/DDBJ whole genome shotgun (WGS) entry which is preliminary data.</text>
</comment>